<proteinExistence type="predicted"/>
<dbReference type="CDD" id="cd11532">
    <property type="entry name" value="NTP-PPase_COG4997"/>
    <property type="match status" value="1"/>
</dbReference>
<name>A0A4R1MZ72_9FIRM</name>
<dbReference type="Proteomes" id="UP000294545">
    <property type="component" value="Unassembled WGS sequence"/>
</dbReference>
<protein>
    <submittedName>
        <fullName evidence="1">Putative house-cleaning noncanonical NTP pyrophosphatase (MazG superfamily)</fullName>
    </submittedName>
</protein>
<evidence type="ECO:0000313" key="2">
    <source>
        <dbReference type="Proteomes" id="UP000294545"/>
    </source>
</evidence>
<keyword evidence="2" id="KW-1185">Reference proteome</keyword>
<accession>A0A4R1MZ72</accession>
<sequence length="106" mass="12301">MGEKIYNKLVRDKIPDIIHKSGKECIVEQIEQEALEGFLKDKLREEVEEYIESGAIEELADIMEVIDGILAHRKIDIETLESIREQKKEERGGFLQGIKLVKTYEK</sequence>
<dbReference type="OrthoDB" id="9813491at2"/>
<reference evidence="1 2" key="1">
    <citation type="submission" date="2019-03" db="EMBL/GenBank/DDBJ databases">
        <title>Genomic Encyclopedia of Type Strains, Phase IV (KMG-IV): sequencing the most valuable type-strain genomes for metagenomic binning, comparative biology and taxonomic classification.</title>
        <authorList>
            <person name="Goeker M."/>
        </authorList>
    </citation>
    <scope>NUCLEOTIDE SEQUENCE [LARGE SCALE GENOMIC DNA]</scope>
    <source>
        <strain evidence="1 2">DSM 24176</strain>
    </source>
</reference>
<dbReference type="AlphaFoldDB" id="A0A4R1MZ72"/>
<organism evidence="1 2">
    <name type="scientific">Natranaerovirga hydrolytica</name>
    <dbReference type="NCBI Taxonomy" id="680378"/>
    <lineage>
        <taxon>Bacteria</taxon>
        <taxon>Bacillati</taxon>
        <taxon>Bacillota</taxon>
        <taxon>Clostridia</taxon>
        <taxon>Lachnospirales</taxon>
        <taxon>Natranaerovirgaceae</taxon>
        <taxon>Natranaerovirga</taxon>
    </lineage>
</organism>
<dbReference type="EMBL" id="SMGQ01000011">
    <property type="protein sequence ID" value="TCK98628.1"/>
    <property type="molecule type" value="Genomic_DNA"/>
</dbReference>
<evidence type="ECO:0000313" key="1">
    <source>
        <dbReference type="EMBL" id="TCK98628.1"/>
    </source>
</evidence>
<gene>
    <name evidence="1" type="ORF">EDC19_1060</name>
</gene>
<dbReference type="RefSeq" id="WP_132281563.1">
    <property type="nucleotide sequence ID" value="NZ_SMGQ01000011.1"/>
</dbReference>
<comment type="caution">
    <text evidence="1">The sequence shown here is derived from an EMBL/GenBank/DDBJ whole genome shotgun (WGS) entry which is preliminary data.</text>
</comment>
<dbReference type="InterPro" id="IPR038735">
    <property type="entry name" value="MSMEG_1276-like_NTP-PPase_dom"/>
</dbReference>